<dbReference type="PaxDb" id="4097-A0A1S4DAC1"/>
<feature type="compositionally biased region" description="Pro residues" evidence="1">
    <location>
        <begin position="92"/>
        <end position="101"/>
    </location>
</feature>
<reference evidence="2" key="1">
    <citation type="submission" date="2025-08" db="UniProtKB">
        <authorList>
            <consortium name="RefSeq"/>
        </authorList>
    </citation>
    <scope>IDENTIFICATION</scope>
</reference>
<feature type="region of interest" description="Disordered" evidence="1">
    <location>
        <begin position="208"/>
        <end position="227"/>
    </location>
</feature>
<proteinExistence type="predicted"/>
<feature type="compositionally biased region" description="Basic and acidic residues" evidence="1">
    <location>
        <begin position="398"/>
        <end position="411"/>
    </location>
</feature>
<feature type="region of interest" description="Disordered" evidence="1">
    <location>
        <begin position="1"/>
        <end position="39"/>
    </location>
</feature>
<gene>
    <name evidence="2" type="primary">LOC107827667</name>
</gene>
<feature type="region of interest" description="Disordered" evidence="1">
    <location>
        <begin position="85"/>
        <end position="108"/>
    </location>
</feature>
<evidence type="ECO:0000313" key="2">
    <source>
        <dbReference type="RefSeq" id="XP_016510336.1"/>
    </source>
</evidence>
<evidence type="ECO:0000256" key="1">
    <source>
        <dbReference type="SAM" id="MobiDB-lite"/>
    </source>
</evidence>
<name>A0A1S4DAC1_TOBAC</name>
<feature type="compositionally biased region" description="Polar residues" evidence="1">
    <location>
        <begin position="21"/>
        <end position="33"/>
    </location>
</feature>
<dbReference type="OMA" id="PSRTHIM"/>
<feature type="region of interest" description="Disordered" evidence="1">
    <location>
        <begin position="363"/>
        <end position="465"/>
    </location>
</feature>
<feature type="compositionally biased region" description="Low complexity" evidence="1">
    <location>
        <begin position="380"/>
        <end position="390"/>
    </location>
</feature>
<dbReference type="AlphaFoldDB" id="A0A1S4DAC1"/>
<feature type="compositionally biased region" description="Low complexity" evidence="1">
    <location>
        <begin position="261"/>
        <end position="274"/>
    </location>
</feature>
<organism evidence="2">
    <name type="scientific">Nicotiana tabacum</name>
    <name type="common">Common tobacco</name>
    <dbReference type="NCBI Taxonomy" id="4097"/>
    <lineage>
        <taxon>Eukaryota</taxon>
        <taxon>Viridiplantae</taxon>
        <taxon>Streptophyta</taxon>
        <taxon>Embryophyta</taxon>
        <taxon>Tracheophyta</taxon>
        <taxon>Spermatophyta</taxon>
        <taxon>Magnoliopsida</taxon>
        <taxon>eudicotyledons</taxon>
        <taxon>Gunneridae</taxon>
        <taxon>Pentapetalae</taxon>
        <taxon>asterids</taxon>
        <taxon>lamiids</taxon>
        <taxon>Solanales</taxon>
        <taxon>Solanaceae</taxon>
        <taxon>Nicotianoideae</taxon>
        <taxon>Nicotianeae</taxon>
        <taxon>Nicotiana</taxon>
    </lineage>
</organism>
<sequence>MFSPLADVLGPHAERKIDSPMNVTTALSPNPSQIEPKPTKENISQLPILPHPFLSNQSLPDLSSNTYTSLISDKPHRIEVAFAKTHKQNNKNPPPNLPPSSPHMDLSPTMLTKTIGKLHASVILEDDNSTVTCMQEKNLPRAPPLITHANPQSSLLNTLPHTTSIEFTQNSHSSPSYSLSKHAETNILQQPSKPELQNKYGSEQSLLPTTQDDYARPPNAKHLSTNDLHISGDHFGSATAVLARDGPSRVCLSVHDGVEQSRSSSPHPEPYSSSRNSDRGNKDWDGVIYTKSMALDPLSASTRQPSFSFHASTLAVQPTTIASYGKSKFLTPSILPSSSYGTNLCTLVPSHGYFQSSFPICESTQPSRNTDSTGQPSKHSSSISIRTRSSNKPGISRDFSRNESNEDRILAVKEPSPLQPRRALRKKVHTEMPSRNGRMQSQLQAINKSSFRKICDGNTSYSSSE</sequence>
<feature type="region of interest" description="Disordered" evidence="1">
    <location>
        <begin position="256"/>
        <end position="284"/>
    </location>
</feature>
<accession>A0A1S4DAC1</accession>
<protein>
    <submittedName>
        <fullName evidence="2">Uncharacterized protein</fullName>
    </submittedName>
</protein>
<dbReference type="RefSeq" id="XP_016510336.1">
    <property type="nucleotide sequence ID" value="XM_016654850.1"/>
</dbReference>
<feature type="compositionally biased region" description="Polar residues" evidence="1">
    <location>
        <begin position="363"/>
        <end position="379"/>
    </location>
</feature>
<dbReference type="KEGG" id="nta:107827667"/>
<feature type="compositionally biased region" description="Polar residues" evidence="1">
    <location>
        <begin position="437"/>
        <end position="449"/>
    </location>
</feature>